<dbReference type="RefSeq" id="WP_110033496.1">
    <property type="nucleotide sequence ID" value="NZ_QGTR01000005.1"/>
</dbReference>
<evidence type="ECO:0000313" key="6">
    <source>
        <dbReference type="EMBL" id="PWV98070.1"/>
    </source>
</evidence>
<comment type="caution">
    <text evidence="6">The sequence shown here is derived from an EMBL/GenBank/DDBJ whole genome shotgun (WGS) entry which is preliminary data.</text>
</comment>
<dbReference type="SUPFAM" id="SSF48150">
    <property type="entry name" value="DNA-glycosylase"/>
    <property type="match status" value="1"/>
</dbReference>
<dbReference type="EC" id="3.2.2.21" evidence="2"/>
<evidence type="ECO:0000313" key="7">
    <source>
        <dbReference type="Proteomes" id="UP000246352"/>
    </source>
</evidence>
<dbReference type="Proteomes" id="UP000246352">
    <property type="component" value="Unassembled WGS sequence"/>
</dbReference>
<dbReference type="InterPro" id="IPR003265">
    <property type="entry name" value="HhH-GPD_domain"/>
</dbReference>
<dbReference type="GO" id="GO:0043916">
    <property type="term" value="F:DNA-7-methylguanine glycosylase activity"/>
    <property type="evidence" value="ECO:0007669"/>
    <property type="project" value="TreeGrafter"/>
</dbReference>
<dbReference type="GO" id="GO:0032131">
    <property type="term" value="F:alkylated DNA binding"/>
    <property type="evidence" value="ECO:0007669"/>
    <property type="project" value="TreeGrafter"/>
</dbReference>
<reference evidence="6 7" key="1">
    <citation type="submission" date="2018-05" db="EMBL/GenBank/DDBJ databases">
        <title>Genomic Encyclopedia of Type Strains, Phase IV (KMG-IV): sequencing the most valuable type-strain genomes for metagenomic binning, comparative biology and taxonomic classification.</title>
        <authorList>
            <person name="Goeker M."/>
        </authorList>
    </citation>
    <scope>NUCLEOTIDE SEQUENCE [LARGE SCALE GENOMIC DNA]</scope>
    <source>
        <strain evidence="6 7">DSM 16791</strain>
    </source>
</reference>
<dbReference type="SMART" id="SM00478">
    <property type="entry name" value="ENDO3c"/>
    <property type="match status" value="1"/>
</dbReference>
<dbReference type="PANTHER" id="PTHR43003">
    <property type="entry name" value="DNA-3-METHYLADENINE GLYCOSYLASE"/>
    <property type="match status" value="1"/>
</dbReference>
<dbReference type="GO" id="GO:0005737">
    <property type="term" value="C:cytoplasm"/>
    <property type="evidence" value="ECO:0007669"/>
    <property type="project" value="TreeGrafter"/>
</dbReference>
<keyword evidence="4" id="KW-0234">DNA repair</keyword>
<dbReference type="CDD" id="cd00056">
    <property type="entry name" value="ENDO3c"/>
    <property type="match status" value="1"/>
</dbReference>
<name>A0A317PEM0_9HYPH</name>
<organism evidence="6 7">
    <name type="scientific">Hoeflea marina</name>
    <dbReference type="NCBI Taxonomy" id="274592"/>
    <lineage>
        <taxon>Bacteria</taxon>
        <taxon>Pseudomonadati</taxon>
        <taxon>Pseudomonadota</taxon>
        <taxon>Alphaproteobacteria</taxon>
        <taxon>Hyphomicrobiales</taxon>
        <taxon>Rhizobiaceae</taxon>
        <taxon>Hoeflea</taxon>
    </lineage>
</organism>
<dbReference type="Gene3D" id="1.10.340.30">
    <property type="entry name" value="Hypothetical protein, domain 2"/>
    <property type="match status" value="1"/>
</dbReference>
<evidence type="ECO:0000256" key="4">
    <source>
        <dbReference type="ARBA" id="ARBA00023204"/>
    </source>
</evidence>
<sequence length="215" mass="22548">MRRIDSEDDIRDGLEGLLGADPRLARVIDQAGRVPLRRSQPGYAALTEIILGQMVSKASAGALWRKLQLATGGVTPEAILSLDPATARAAGLSAAKAATLDRVARAVVFGGLDLDRLCTVPAPEAMAALTSIKGVGPWTAEVYLLFCAGHVDIFPSGDVALQSAAAHALGLDGRPAPRALALIAEAWSPWRGVAARLLWAYYAAHMRRDAAPLAP</sequence>
<proteinExistence type="predicted"/>
<keyword evidence="3" id="KW-0227">DNA damage</keyword>
<dbReference type="GO" id="GO:0006307">
    <property type="term" value="P:DNA alkylation repair"/>
    <property type="evidence" value="ECO:0007669"/>
    <property type="project" value="TreeGrafter"/>
</dbReference>
<dbReference type="InterPro" id="IPR051912">
    <property type="entry name" value="Alkylbase_DNA_Glycosylase/TA"/>
</dbReference>
<dbReference type="GO" id="GO:0008725">
    <property type="term" value="F:DNA-3-methyladenine glycosylase activity"/>
    <property type="evidence" value="ECO:0007669"/>
    <property type="project" value="TreeGrafter"/>
</dbReference>
<dbReference type="PANTHER" id="PTHR43003:SF13">
    <property type="entry name" value="DNA-3-METHYLADENINE GLYCOSYLASE 2"/>
    <property type="match status" value="1"/>
</dbReference>
<dbReference type="GO" id="GO:0006285">
    <property type="term" value="P:base-excision repair, AP site formation"/>
    <property type="evidence" value="ECO:0007669"/>
    <property type="project" value="TreeGrafter"/>
</dbReference>
<feature type="domain" description="HhH-GPD" evidence="5">
    <location>
        <begin position="51"/>
        <end position="203"/>
    </location>
</feature>
<evidence type="ECO:0000256" key="1">
    <source>
        <dbReference type="ARBA" id="ARBA00000086"/>
    </source>
</evidence>
<dbReference type="OrthoDB" id="9785929at2"/>
<dbReference type="Pfam" id="PF00730">
    <property type="entry name" value="HhH-GPD"/>
    <property type="match status" value="1"/>
</dbReference>
<evidence type="ECO:0000256" key="3">
    <source>
        <dbReference type="ARBA" id="ARBA00022763"/>
    </source>
</evidence>
<accession>A0A317PEM0</accession>
<dbReference type="AlphaFoldDB" id="A0A317PEM0"/>
<protein>
    <recommendedName>
        <fullName evidence="2">DNA-3-methyladenine glycosylase II</fullName>
        <ecNumber evidence="2">3.2.2.21</ecNumber>
    </recommendedName>
</protein>
<keyword evidence="7" id="KW-1185">Reference proteome</keyword>
<dbReference type="EMBL" id="QGTR01000005">
    <property type="protein sequence ID" value="PWV98070.1"/>
    <property type="molecule type" value="Genomic_DNA"/>
</dbReference>
<gene>
    <name evidence="6" type="ORF">DFR52_10548</name>
</gene>
<comment type="catalytic activity">
    <reaction evidence="1">
        <text>Hydrolysis of alkylated DNA, releasing 3-methyladenine, 3-methylguanine, 7-methylguanine and 7-methyladenine.</text>
        <dbReference type="EC" id="3.2.2.21"/>
    </reaction>
</comment>
<evidence type="ECO:0000259" key="5">
    <source>
        <dbReference type="SMART" id="SM00478"/>
    </source>
</evidence>
<dbReference type="Gene3D" id="1.10.1670.40">
    <property type="match status" value="1"/>
</dbReference>
<evidence type="ECO:0000256" key="2">
    <source>
        <dbReference type="ARBA" id="ARBA00012000"/>
    </source>
</evidence>
<dbReference type="InterPro" id="IPR011257">
    <property type="entry name" value="DNA_glycosylase"/>
</dbReference>
<dbReference type="GO" id="GO:0032993">
    <property type="term" value="C:protein-DNA complex"/>
    <property type="evidence" value="ECO:0007669"/>
    <property type="project" value="TreeGrafter"/>
</dbReference>